<evidence type="ECO:0000313" key="3">
    <source>
        <dbReference type="EMBL" id="CDR37528.1"/>
    </source>
</evidence>
<sequence length="140" mass="14968">MVAVETRRGTTAALLVLVSLAFCVRSAREGEHLSPSPCTLALPFALWPPSLIPLGSDLLESARLPDRLRRSSSSPPLGSSSPRARSTTSPSPSLPQVLPLSAPLAIHVWSRSNVSTRSSSTKDCKARVADITWLSWRGQA</sequence>
<evidence type="ECO:0000256" key="1">
    <source>
        <dbReference type="SAM" id="MobiDB-lite"/>
    </source>
</evidence>
<reference evidence="3" key="1">
    <citation type="journal article" date="2014" name="Genome Announc.">
        <title>Draft genome sequence of Rhodosporidium toruloides CECT1137, an oleaginous yeast of biotechnological interest.</title>
        <authorList>
            <person name="Morin N."/>
            <person name="Calcas X."/>
            <person name="Devillers H."/>
            <person name="Durrens P."/>
            <person name="Sherman D.J."/>
            <person name="Nicaud J.-M."/>
            <person name="Neuveglise C."/>
        </authorList>
    </citation>
    <scope>NUCLEOTIDE SEQUENCE</scope>
    <source>
        <strain evidence="3">CECT1137</strain>
    </source>
</reference>
<keyword evidence="2" id="KW-0732">Signal</keyword>
<proteinExistence type="predicted"/>
<feature type="compositionally biased region" description="Low complexity" evidence="1">
    <location>
        <begin position="71"/>
        <end position="97"/>
    </location>
</feature>
<name>A0A061AS47_RHOTO</name>
<protein>
    <submittedName>
        <fullName evidence="3">RHTO0S02e16006g2_1</fullName>
    </submittedName>
</protein>
<dbReference type="EMBL" id="LK052937">
    <property type="protein sequence ID" value="CDR37528.1"/>
    <property type="molecule type" value="Genomic_DNA"/>
</dbReference>
<dbReference type="AlphaFoldDB" id="A0A061AS47"/>
<organism evidence="3">
    <name type="scientific">Rhodotorula toruloides</name>
    <name type="common">Yeast</name>
    <name type="synonym">Rhodosporidium toruloides</name>
    <dbReference type="NCBI Taxonomy" id="5286"/>
    <lineage>
        <taxon>Eukaryota</taxon>
        <taxon>Fungi</taxon>
        <taxon>Dikarya</taxon>
        <taxon>Basidiomycota</taxon>
        <taxon>Pucciniomycotina</taxon>
        <taxon>Microbotryomycetes</taxon>
        <taxon>Sporidiobolales</taxon>
        <taxon>Sporidiobolaceae</taxon>
        <taxon>Rhodotorula</taxon>
    </lineage>
</organism>
<gene>
    <name evidence="3" type="ORF">RHTO0S_02e16006g</name>
</gene>
<feature type="region of interest" description="Disordered" evidence="1">
    <location>
        <begin position="65"/>
        <end position="97"/>
    </location>
</feature>
<feature type="chain" id="PRO_5001598818" evidence="2">
    <location>
        <begin position="27"/>
        <end position="140"/>
    </location>
</feature>
<evidence type="ECO:0000256" key="2">
    <source>
        <dbReference type="SAM" id="SignalP"/>
    </source>
</evidence>
<accession>A0A061AS47</accession>
<feature type="signal peptide" evidence="2">
    <location>
        <begin position="1"/>
        <end position="26"/>
    </location>
</feature>